<dbReference type="SUPFAM" id="SSF51735">
    <property type="entry name" value="NAD(P)-binding Rossmann-fold domains"/>
    <property type="match status" value="1"/>
</dbReference>
<dbReference type="EMBL" id="NRJF01000054">
    <property type="protein sequence ID" value="RIY36803.1"/>
    <property type="molecule type" value="Genomic_DNA"/>
</dbReference>
<evidence type="ECO:0000256" key="1">
    <source>
        <dbReference type="ARBA" id="ARBA00023002"/>
    </source>
</evidence>
<evidence type="ECO:0000313" key="4">
    <source>
        <dbReference type="EMBL" id="RIY36803.1"/>
    </source>
</evidence>
<dbReference type="Pfam" id="PF02153">
    <property type="entry name" value="PDH_N"/>
    <property type="match status" value="1"/>
</dbReference>
<sequence>MLDLLNEEEQAQYEFIQSRIERMKEERQSLIEQAQLRKLSEFTALKDKIVCIIGGKGGLGSIFYQIFAGTNSTKFTFVLDLDNQEQAPELLPYADLVIFSVPIHQTPELIKHYSQWLKPQAGICDLTSIKTPALEAMLEAHTGPVLGMHPMFGIATPSLENQLIITCPGREQDYFTPYLELFKILGARIVETQAQKHDKIMTHMQAVRHFNTYLQGAFTASEGYSLEDLHKLSSPIYGLELIMIGRLFAQNPELYADIIYDNPMSEPALQRYLAKIDQAVANLKQGNKQAFLSDFEQTAAYFGDYAQDYLTKSALILEQAIKLKEIE</sequence>
<dbReference type="Gene3D" id="3.40.50.720">
    <property type="entry name" value="NAD(P)-binding Rossmann-like Domain"/>
    <property type="match status" value="1"/>
</dbReference>
<dbReference type="InterPro" id="IPR036291">
    <property type="entry name" value="NAD(P)-bd_dom_sf"/>
</dbReference>
<dbReference type="GO" id="GO:0006571">
    <property type="term" value="P:tyrosine biosynthetic process"/>
    <property type="evidence" value="ECO:0007669"/>
    <property type="project" value="InterPro"/>
</dbReference>
<dbReference type="InterPro" id="IPR008927">
    <property type="entry name" value="6-PGluconate_DH-like_C_sf"/>
</dbReference>
<dbReference type="NCBIfam" id="NF008400">
    <property type="entry name" value="PRK11199.1"/>
    <property type="match status" value="1"/>
</dbReference>
<name>A0A3A1YEY9_9GAMM</name>
<organism evidence="4 5">
    <name type="scientific">Psittacicella gerlachiana</name>
    <dbReference type="NCBI Taxonomy" id="2028574"/>
    <lineage>
        <taxon>Bacteria</taxon>
        <taxon>Pseudomonadati</taxon>
        <taxon>Pseudomonadota</taxon>
        <taxon>Gammaproteobacteria</taxon>
        <taxon>Pasteurellales</taxon>
        <taxon>Psittacicellaceae</taxon>
        <taxon>Psittacicella</taxon>
    </lineage>
</organism>
<dbReference type="AlphaFoldDB" id="A0A3A1YEY9"/>
<dbReference type="InterPro" id="IPR003099">
    <property type="entry name" value="Prephen_DH"/>
</dbReference>
<dbReference type="InterPro" id="IPR046826">
    <property type="entry name" value="PDH_N"/>
</dbReference>
<keyword evidence="5" id="KW-1185">Reference proteome</keyword>
<keyword evidence="2" id="KW-0175">Coiled coil</keyword>
<protein>
    <submittedName>
        <fullName evidence="4">Bifunctional chorismate mutase/prephenate dehydrogenase</fullName>
    </submittedName>
</protein>
<evidence type="ECO:0000313" key="5">
    <source>
        <dbReference type="Proteomes" id="UP000265964"/>
    </source>
</evidence>
<dbReference type="GO" id="GO:0070403">
    <property type="term" value="F:NAD+ binding"/>
    <property type="evidence" value="ECO:0007669"/>
    <property type="project" value="InterPro"/>
</dbReference>
<feature type="domain" description="Prephenate/arogenate dehydrogenase" evidence="3">
    <location>
        <begin position="48"/>
        <end position="313"/>
    </location>
</feature>
<dbReference type="PANTHER" id="PTHR21363">
    <property type="entry name" value="PREPHENATE DEHYDROGENASE"/>
    <property type="match status" value="1"/>
</dbReference>
<proteinExistence type="predicted"/>
<keyword evidence="1" id="KW-0560">Oxidoreductase</keyword>
<evidence type="ECO:0000259" key="3">
    <source>
        <dbReference type="PROSITE" id="PS51176"/>
    </source>
</evidence>
<dbReference type="RefSeq" id="WP_119534358.1">
    <property type="nucleotide sequence ID" value="NZ_NRJF01000054.1"/>
</dbReference>
<dbReference type="OrthoDB" id="6198144at2"/>
<dbReference type="GO" id="GO:0008977">
    <property type="term" value="F:prephenate dehydrogenase (NAD+) activity"/>
    <property type="evidence" value="ECO:0007669"/>
    <property type="project" value="InterPro"/>
</dbReference>
<dbReference type="Pfam" id="PF20463">
    <property type="entry name" value="PDH_C"/>
    <property type="match status" value="1"/>
</dbReference>
<dbReference type="PANTHER" id="PTHR21363:SF0">
    <property type="entry name" value="PREPHENATE DEHYDROGENASE [NADP(+)]"/>
    <property type="match status" value="1"/>
</dbReference>
<dbReference type="Proteomes" id="UP000265964">
    <property type="component" value="Unassembled WGS sequence"/>
</dbReference>
<comment type="caution">
    <text evidence="4">The sequence shown here is derived from an EMBL/GenBank/DDBJ whole genome shotgun (WGS) entry which is preliminary data.</text>
</comment>
<evidence type="ECO:0000256" key="2">
    <source>
        <dbReference type="SAM" id="Coils"/>
    </source>
</evidence>
<dbReference type="InterPro" id="IPR046825">
    <property type="entry name" value="PDH_C"/>
</dbReference>
<dbReference type="Gene3D" id="1.10.3660.10">
    <property type="entry name" value="6-phosphogluconate dehydrogenase C-terminal like domain"/>
    <property type="match status" value="1"/>
</dbReference>
<dbReference type="InterPro" id="IPR050812">
    <property type="entry name" value="Preph/Arog_dehydrog"/>
</dbReference>
<dbReference type="PROSITE" id="PS51176">
    <property type="entry name" value="PDH_ADH"/>
    <property type="match status" value="1"/>
</dbReference>
<feature type="coiled-coil region" evidence="2">
    <location>
        <begin position="6"/>
        <end position="33"/>
    </location>
</feature>
<dbReference type="GO" id="GO:0004665">
    <property type="term" value="F:prephenate dehydrogenase (NADP+) activity"/>
    <property type="evidence" value="ECO:0007669"/>
    <property type="project" value="InterPro"/>
</dbReference>
<reference evidence="4 5" key="1">
    <citation type="submission" date="2017-08" db="EMBL/GenBank/DDBJ databases">
        <title>Reclassification of Bisgaard taxon 37 and 44.</title>
        <authorList>
            <person name="Christensen H."/>
        </authorList>
    </citation>
    <scope>NUCLEOTIDE SEQUENCE [LARGE SCALE GENOMIC DNA]</scope>
    <source>
        <strain evidence="4 5">EEAB3T1</strain>
    </source>
</reference>
<dbReference type="SUPFAM" id="SSF48179">
    <property type="entry name" value="6-phosphogluconate dehydrogenase C-terminal domain-like"/>
    <property type="match status" value="1"/>
</dbReference>
<accession>A0A3A1YEY9</accession>
<gene>
    <name evidence="4" type="ORF">CKF59_02245</name>
</gene>